<keyword evidence="2" id="KW-0418">Kinase</keyword>
<dbReference type="InterPro" id="IPR043129">
    <property type="entry name" value="ATPase_NBD"/>
</dbReference>
<proteinExistence type="predicted"/>
<dbReference type="SUPFAM" id="SSF53067">
    <property type="entry name" value="Actin-like ATPase domain"/>
    <property type="match status" value="2"/>
</dbReference>
<sequence>MRIPILAVDGGATKCLAVLAEQDGSWKGAGRAGPGNYQSVGIQEAEENVTLAVHDAIVAAQIEEPSLEVAIALFGMAGLDTVHDRVVIKRLVEQALRKNGIRARHLVIENDGFAALVGATGGEAGVLVIAGTGSIVFGLNKAGESARAGGWGHRVGDEGSGYWLGKEAVRAILHALDGRGPTTRLSEIMLASLQLNHPTELIDWVYGASYSIEKMAELSRAVGEAARLGDEVARAILGQAAKELFVTVRAVIDTLQMRQETFPVILQGGILQHEELVRSALAAHILAYAPHAFLDTAKRQPIEGIIAKGTAFLQTANNV</sequence>
<dbReference type="Gene3D" id="3.30.420.40">
    <property type="match status" value="2"/>
</dbReference>
<feature type="domain" description="ATPase BadF/BadG/BcrA/BcrD type" evidence="1">
    <location>
        <begin position="8"/>
        <end position="278"/>
    </location>
</feature>
<dbReference type="InterPro" id="IPR002731">
    <property type="entry name" value="ATPase_BadF"/>
</dbReference>
<dbReference type="PANTHER" id="PTHR43190">
    <property type="entry name" value="N-ACETYL-D-GLUCOSAMINE KINASE"/>
    <property type="match status" value="1"/>
</dbReference>
<gene>
    <name evidence="2" type="primary">murK_1</name>
    <name evidence="2" type="ORF">KTC_21350</name>
</gene>
<dbReference type="GO" id="GO:0016301">
    <property type="term" value="F:kinase activity"/>
    <property type="evidence" value="ECO:0007669"/>
    <property type="project" value="UniProtKB-KW"/>
</dbReference>
<organism evidence="2">
    <name type="scientific">Thermosporothrix sp. COM3</name>
    <dbReference type="NCBI Taxonomy" id="2490863"/>
    <lineage>
        <taxon>Bacteria</taxon>
        <taxon>Bacillati</taxon>
        <taxon>Chloroflexota</taxon>
        <taxon>Ktedonobacteria</taxon>
        <taxon>Ktedonobacterales</taxon>
        <taxon>Thermosporotrichaceae</taxon>
        <taxon>Thermosporothrix</taxon>
    </lineage>
</organism>
<accession>A0A455SQH2</accession>
<keyword evidence="2" id="KW-0808">Transferase</keyword>
<dbReference type="InterPro" id="IPR052519">
    <property type="entry name" value="Euk-type_GlcNAc_Kinase"/>
</dbReference>
<dbReference type="PANTHER" id="PTHR43190:SF3">
    <property type="entry name" value="N-ACETYL-D-GLUCOSAMINE KINASE"/>
    <property type="match status" value="1"/>
</dbReference>
<dbReference type="EMBL" id="AP019376">
    <property type="protein sequence ID" value="BBH87384.1"/>
    <property type="molecule type" value="Genomic_DNA"/>
</dbReference>
<evidence type="ECO:0000313" key="2">
    <source>
        <dbReference type="EMBL" id="BBH87384.1"/>
    </source>
</evidence>
<protein>
    <submittedName>
        <fullName evidence="2">N-acetylmuramic acid/N-acetylglucosamine kinase</fullName>
    </submittedName>
</protein>
<name>A0A455SQH2_9CHLR</name>
<reference evidence="2" key="1">
    <citation type="submission" date="2018-12" db="EMBL/GenBank/DDBJ databases">
        <title>Novel natural products biosynthetic potential of the class Ktedonobacteria.</title>
        <authorList>
            <person name="Zheng Y."/>
            <person name="Saitou A."/>
            <person name="Wang C.M."/>
            <person name="Toyoda A."/>
            <person name="Minakuchi Y."/>
            <person name="Sekiguchi Y."/>
            <person name="Ueda K."/>
            <person name="Takano H."/>
            <person name="Sakai Y."/>
            <person name="Yokota A."/>
            <person name="Yabe S."/>
        </authorList>
    </citation>
    <scope>NUCLEOTIDE SEQUENCE</scope>
    <source>
        <strain evidence="2">COM3</strain>
    </source>
</reference>
<dbReference type="AlphaFoldDB" id="A0A455SQH2"/>
<dbReference type="CDD" id="cd24007">
    <property type="entry name" value="ASKHA_NBD_eukNAGK-like"/>
    <property type="match status" value="1"/>
</dbReference>
<evidence type="ECO:0000259" key="1">
    <source>
        <dbReference type="Pfam" id="PF01869"/>
    </source>
</evidence>
<dbReference type="Pfam" id="PF01869">
    <property type="entry name" value="BcrAD_BadFG"/>
    <property type="match status" value="1"/>
</dbReference>